<dbReference type="GO" id="GO:0030170">
    <property type="term" value="F:pyridoxal phosphate binding"/>
    <property type="evidence" value="ECO:0007669"/>
    <property type="project" value="UniProtKB-UniRule"/>
</dbReference>
<dbReference type="InterPro" id="IPR015421">
    <property type="entry name" value="PyrdxlP-dep_Trfase_major"/>
</dbReference>
<evidence type="ECO:0000259" key="14">
    <source>
        <dbReference type="Pfam" id="PF00464"/>
    </source>
</evidence>
<comment type="catalytic activity">
    <reaction evidence="1 12">
        <text>(6R)-5,10-methylene-5,6,7,8-tetrahydrofolate + glycine + H2O = (6S)-5,6,7,8-tetrahydrofolate + L-serine</text>
        <dbReference type="Rhea" id="RHEA:15481"/>
        <dbReference type="ChEBI" id="CHEBI:15377"/>
        <dbReference type="ChEBI" id="CHEBI:15636"/>
        <dbReference type="ChEBI" id="CHEBI:33384"/>
        <dbReference type="ChEBI" id="CHEBI:57305"/>
        <dbReference type="ChEBI" id="CHEBI:57453"/>
        <dbReference type="EC" id="2.1.2.1"/>
    </reaction>
</comment>
<dbReference type="UniPathway" id="UPA00288">
    <property type="reaction ID" value="UER01023"/>
</dbReference>
<dbReference type="GO" id="GO:0019264">
    <property type="term" value="P:glycine biosynthetic process from serine"/>
    <property type="evidence" value="ECO:0007669"/>
    <property type="project" value="UniProtKB-UniRule"/>
</dbReference>
<dbReference type="CDD" id="cd00378">
    <property type="entry name" value="SHMT"/>
    <property type="match status" value="1"/>
</dbReference>
<evidence type="ECO:0000256" key="8">
    <source>
        <dbReference type="ARBA" id="ARBA00022605"/>
    </source>
</evidence>
<comment type="pathway">
    <text evidence="12">One-carbon metabolism; tetrahydrofolate interconversion.</text>
</comment>
<dbReference type="Gene3D" id="3.90.1150.10">
    <property type="entry name" value="Aspartate Aminotransferase, domain 1"/>
    <property type="match status" value="1"/>
</dbReference>
<gene>
    <name evidence="12" type="primary">glyA</name>
    <name evidence="15" type="ordered locus">EAT1b_1325</name>
</gene>
<dbReference type="PROSITE" id="PS00096">
    <property type="entry name" value="SHMT"/>
    <property type="match status" value="1"/>
</dbReference>
<dbReference type="GO" id="GO:0004372">
    <property type="term" value="F:glycine hydroxymethyltransferase activity"/>
    <property type="evidence" value="ECO:0007669"/>
    <property type="project" value="UniProtKB-UniRule"/>
</dbReference>
<evidence type="ECO:0000256" key="3">
    <source>
        <dbReference type="ARBA" id="ARBA00004496"/>
    </source>
</evidence>
<keyword evidence="7 12" id="KW-0554">One-carbon metabolism</keyword>
<evidence type="ECO:0000256" key="4">
    <source>
        <dbReference type="ARBA" id="ARBA00006376"/>
    </source>
</evidence>
<comment type="function">
    <text evidence="11">Catalyzes the reversible interconversion of serine and glycine with tetrahydrofolate (THF) serving as the one-carbon carrier. This reaction serves as the major source of one-carbon groups required for the biosynthesis of purines, thymidylate, methionine, and other important biomolecules. Also exhibits THF-independent aldolase activity toward beta-hydroxyamino acids, producing glycine and aldehydes, via a retro-aldol mechanism. Thus, is able to catalyze the cleavage of L-allo-threonine.</text>
</comment>
<reference evidence="15 16" key="1">
    <citation type="journal article" date="2011" name="J. Bacteriol.">
        <title>Complete genome sequence of the Thermophilic Bacterium Exiguobacterium sp. AT1b.</title>
        <authorList>
            <person name="Vishnivetskaya T.A."/>
            <person name="Lucas S."/>
            <person name="Copeland A."/>
            <person name="Lapidus A."/>
            <person name="Glavina Del Rio T."/>
            <person name="Dalin E."/>
            <person name="Tice H."/>
            <person name="Bruce D.C."/>
            <person name="Goodwin L.A."/>
            <person name="Pitluck S."/>
            <person name="Saunders E."/>
            <person name="Brettin T."/>
            <person name="Detter C."/>
            <person name="Han C."/>
            <person name="Larimer F."/>
            <person name="Land M.L."/>
            <person name="Hauser L.J."/>
            <person name="Kyrpides N.C."/>
            <person name="Ovchinnikova G."/>
            <person name="Kathariou S."/>
            <person name="Ramaley R.F."/>
            <person name="Rodrigues D.F."/>
            <person name="Hendrix C."/>
            <person name="Richardson P."/>
            <person name="Tiedje J.M."/>
        </authorList>
    </citation>
    <scope>NUCLEOTIDE SEQUENCE [LARGE SCALE GENOMIC DNA]</scope>
    <source>
        <strain evidence="16">ATCC BAA-1283 / AT1b</strain>
    </source>
</reference>
<evidence type="ECO:0000256" key="10">
    <source>
        <dbReference type="ARBA" id="ARBA00022898"/>
    </source>
</evidence>
<protein>
    <recommendedName>
        <fullName evidence="12">Serine hydroxymethyltransferase</fullName>
        <shortName evidence="12">SHMT</shortName>
        <shortName evidence="12">Serine methylase</shortName>
        <ecNumber evidence="12">2.1.2.1</ecNumber>
    </recommendedName>
</protein>
<dbReference type="SUPFAM" id="SSF53383">
    <property type="entry name" value="PLP-dependent transferases"/>
    <property type="match status" value="1"/>
</dbReference>
<dbReference type="InterPro" id="IPR019798">
    <property type="entry name" value="Ser_HO-MeTrfase_PLP_BS"/>
</dbReference>
<organism evidence="15 16">
    <name type="scientific">Exiguobacterium sp. (strain ATCC BAA-1283 / AT1b)</name>
    <dbReference type="NCBI Taxonomy" id="360911"/>
    <lineage>
        <taxon>Bacteria</taxon>
        <taxon>Bacillati</taxon>
        <taxon>Bacillota</taxon>
        <taxon>Bacilli</taxon>
        <taxon>Bacillales</taxon>
        <taxon>Bacillales Family XII. Incertae Sedis</taxon>
        <taxon>Exiguobacterium</taxon>
    </lineage>
</organism>
<dbReference type="GO" id="GO:0035999">
    <property type="term" value="P:tetrahydrofolate interconversion"/>
    <property type="evidence" value="ECO:0007669"/>
    <property type="project" value="UniProtKB-UniRule"/>
</dbReference>
<accession>C4KYT9</accession>
<dbReference type="UniPathway" id="UPA00193"/>
<dbReference type="NCBIfam" id="NF000586">
    <property type="entry name" value="PRK00011.1"/>
    <property type="match status" value="1"/>
</dbReference>
<dbReference type="PANTHER" id="PTHR11680:SF35">
    <property type="entry name" value="SERINE HYDROXYMETHYLTRANSFERASE 1"/>
    <property type="match status" value="1"/>
</dbReference>
<feature type="binding site" evidence="12">
    <location>
        <begin position="352"/>
        <end position="354"/>
    </location>
    <ligand>
        <name>(6S)-5,6,7,8-tetrahydrofolate</name>
        <dbReference type="ChEBI" id="CHEBI:57453"/>
    </ligand>
</feature>
<dbReference type="Pfam" id="PF00464">
    <property type="entry name" value="SHMT"/>
    <property type="match status" value="1"/>
</dbReference>
<feature type="domain" description="Serine hydroxymethyltransferase-like" evidence="14">
    <location>
        <begin position="7"/>
        <end position="383"/>
    </location>
</feature>
<evidence type="ECO:0000256" key="9">
    <source>
        <dbReference type="ARBA" id="ARBA00022679"/>
    </source>
</evidence>
<dbReference type="Proteomes" id="UP000000716">
    <property type="component" value="Chromosome"/>
</dbReference>
<comment type="subunit">
    <text evidence="5 12">Homodimer.</text>
</comment>
<dbReference type="KEGG" id="eat:EAT1b_1325"/>
<feature type="binding site" evidence="12">
    <location>
        <position position="243"/>
    </location>
    <ligand>
        <name>(6S)-5,6,7,8-tetrahydrofolate</name>
        <dbReference type="ChEBI" id="CHEBI:57453"/>
    </ligand>
</feature>
<dbReference type="InterPro" id="IPR015424">
    <property type="entry name" value="PyrdxlP-dep_Trfase"/>
</dbReference>
<dbReference type="GeneID" id="99710379"/>
<proteinExistence type="inferred from homology"/>
<feature type="site" description="Plays an important role in substrate specificity" evidence="12">
    <location>
        <position position="228"/>
    </location>
</feature>
<dbReference type="eggNOG" id="COG0112">
    <property type="taxonomic scope" value="Bacteria"/>
</dbReference>
<keyword evidence="9 12" id="KW-0808">Transferase</keyword>
<dbReference type="OrthoDB" id="9803846at2"/>
<dbReference type="InterPro" id="IPR049943">
    <property type="entry name" value="Ser_HO-MeTrfase-like"/>
</dbReference>
<keyword evidence="16" id="KW-1185">Reference proteome</keyword>
<feature type="binding site" evidence="12">
    <location>
        <position position="120"/>
    </location>
    <ligand>
        <name>(6S)-5,6,7,8-tetrahydrofolate</name>
        <dbReference type="ChEBI" id="CHEBI:57453"/>
    </ligand>
</feature>
<dbReference type="InterPro" id="IPR039429">
    <property type="entry name" value="SHMT-like_dom"/>
</dbReference>
<dbReference type="Gene3D" id="3.40.640.10">
    <property type="entry name" value="Type I PLP-dependent aspartate aminotransferase-like (Major domain)"/>
    <property type="match status" value="1"/>
</dbReference>
<dbReference type="HOGENOM" id="CLU_022477_2_1_9"/>
<comment type="subcellular location">
    <subcellularLocation>
        <location evidence="3 12">Cytoplasm</location>
    </subcellularLocation>
</comment>
<dbReference type="AlphaFoldDB" id="C4KYT9"/>
<dbReference type="HAMAP" id="MF_00051">
    <property type="entry name" value="SHMT"/>
    <property type="match status" value="1"/>
</dbReference>
<dbReference type="STRING" id="360911.EAT1b_1325"/>
<evidence type="ECO:0000256" key="12">
    <source>
        <dbReference type="HAMAP-Rule" id="MF_00051"/>
    </source>
</evidence>
<evidence type="ECO:0000256" key="7">
    <source>
        <dbReference type="ARBA" id="ARBA00022563"/>
    </source>
</evidence>
<evidence type="ECO:0000256" key="5">
    <source>
        <dbReference type="ARBA" id="ARBA00011738"/>
    </source>
</evidence>
<evidence type="ECO:0000256" key="1">
    <source>
        <dbReference type="ARBA" id="ARBA00001528"/>
    </source>
</evidence>
<sequence length="417" mass="45201">MVNTTKLKVQDAELFEAMQHELGRQRDNIELIASENFVSEAVMEAQGGVLTNKYAEGYPGRRYYGGCEFVDVAENLARDRAKELFGAEHANVQPHSGAQANMAVYFTVLEAGDTVLGMNLSHGGHLTHGSPVNFSGVQYNFVEYGVDKETEHIDYDVVAALAKEHKPKLIVAGASAYPRTIDFAKFREIADSVDAYLMVDMAHIAGLVAAGLHPNPVEHAHFVTTTTHKTLRGPRGGMILCKEEFAKAIDKSIFPGIQGGPLMHVIAAKAVAFGEALQPEFKDYQRQVIANAQALAAGLEEEGLRIVSGGTDNHLLLVDLRGIDITGKAAEHALDAAGITVNKNTIPFDPASPFVTSGIRLGTAAMTTRGFKETDMKEVARLIGRVLKQHEDEAVIAEALQDVRLLTAKFPLYPERG</sequence>
<feature type="modified residue" description="N6-(pyridoxal phosphate)lysine" evidence="12 13">
    <location>
        <position position="229"/>
    </location>
</feature>
<comment type="similarity">
    <text evidence="4 12">Belongs to the SHMT family.</text>
</comment>
<evidence type="ECO:0000256" key="2">
    <source>
        <dbReference type="ARBA" id="ARBA00001933"/>
    </source>
</evidence>
<dbReference type="FunFam" id="3.40.640.10:FF:000001">
    <property type="entry name" value="Serine hydroxymethyltransferase"/>
    <property type="match status" value="1"/>
</dbReference>
<name>C4KYT9_EXISA</name>
<evidence type="ECO:0000313" key="16">
    <source>
        <dbReference type="Proteomes" id="UP000000716"/>
    </source>
</evidence>
<keyword evidence="10 12" id="KW-0663">Pyridoxal phosphate</keyword>
<dbReference type="PIRSF" id="PIRSF000412">
    <property type="entry name" value="SHMT"/>
    <property type="match status" value="1"/>
</dbReference>
<evidence type="ECO:0000313" key="15">
    <source>
        <dbReference type="EMBL" id="ACQ70252.1"/>
    </source>
</evidence>
<dbReference type="GO" id="GO:0005829">
    <property type="term" value="C:cytosol"/>
    <property type="evidence" value="ECO:0007669"/>
    <property type="project" value="TreeGrafter"/>
</dbReference>
<dbReference type="PANTHER" id="PTHR11680">
    <property type="entry name" value="SERINE HYDROXYMETHYLTRANSFERASE"/>
    <property type="match status" value="1"/>
</dbReference>
<evidence type="ECO:0000256" key="6">
    <source>
        <dbReference type="ARBA" id="ARBA00022490"/>
    </source>
</evidence>
<evidence type="ECO:0000256" key="13">
    <source>
        <dbReference type="PIRSR" id="PIRSR000412-50"/>
    </source>
</evidence>
<dbReference type="FunFam" id="3.90.1150.10:FF:000003">
    <property type="entry name" value="Serine hydroxymethyltransferase"/>
    <property type="match status" value="1"/>
</dbReference>
<evidence type="ECO:0000256" key="11">
    <source>
        <dbReference type="ARBA" id="ARBA00054606"/>
    </source>
</evidence>
<keyword evidence="8 12" id="KW-0028">Amino-acid biosynthesis</keyword>
<keyword evidence="6 12" id="KW-0963">Cytoplasm</keyword>
<comment type="pathway">
    <text evidence="12">Amino-acid biosynthesis; glycine biosynthesis; glycine from L-serine: step 1/1.</text>
</comment>
<comment type="cofactor">
    <cofactor evidence="2 12 13">
        <name>pyridoxal 5'-phosphate</name>
        <dbReference type="ChEBI" id="CHEBI:597326"/>
    </cofactor>
</comment>
<feature type="binding site" evidence="12">
    <location>
        <begin position="124"/>
        <end position="126"/>
    </location>
    <ligand>
        <name>(6S)-5,6,7,8-tetrahydrofolate</name>
        <dbReference type="ChEBI" id="CHEBI:57453"/>
    </ligand>
</feature>
<dbReference type="EC" id="2.1.2.1" evidence="12"/>
<dbReference type="RefSeq" id="WP_012727371.1">
    <property type="nucleotide sequence ID" value="NC_012673.1"/>
</dbReference>
<dbReference type="InterPro" id="IPR015422">
    <property type="entry name" value="PyrdxlP-dep_Trfase_small"/>
</dbReference>
<dbReference type="EMBL" id="CP001615">
    <property type="protein sequence ID" value="ACQ70252.1"/>
    <property type="molecule type" value="Genomic_DNA"/>
</dbReference>
<dbReference type="InterPro" id="IPR001085">
    <property type="entry name" value="Ser_HO-MeTrfase"/>
</dbReference>